<feature type="domain" description="DUF2147" evidence="1">
    <location>
        <begin position="49"/>
        <end position="155"/>
    </location>
</feature>
<dbReference type="Pfam" id="PF09917">
    <property type="entry name" value="DUF2147"/>
    <property type="match status" value="1"/>
</dbReference>
<organism evidence="2 3">
    <name type="scientific">Acetobacter peroxydans</name>
    <dbReference type="NCBI Taxonomy" id="104098"/>
    <lineage>
        <taxon>Bacteria</taxon>
        <taxon>Pseudomonadati</taxon>
        <taxon>Pseudomonadota</taxon>
        <taxon>Alphaproteobacteria</taxon>
        <taxon>Acetobacterales</taxon>
        <taxon>Acetobacteraceae</taxon>
        <taxon>Acetobacter</taxon>
    </lineage>
</organism>
<dbReference type="OrthoDB" id="9811671at2"/>
<dbReference type="RefSeq" id="WP_141374452.1">
    <property type="nucleotide sequence ID" value="NZ_BAPL01000017.1"/>
</dbReference>
<proteinExistence type="predicted"/>
<name>A0A4Y3TU72_9PROT</name>
<dbReference type="AlphaFoldDB" id="A0A4Y3TU72"/>
<evidence type="ECO:0000313" key="3">
    <source>
        <dbReference type="Proteomes" id="UP000317730"/>
    </source>
</evidence>
<accession>A0A4Y3TU72</accession>
<dbReference type="PANTHER" id="PTHR36919">
    <property type="entry name" value="BLR1215 PROTEIN"/>
    <property type="match status" value="1"/>
</dbReference>
<protein>
    <recommendedName>
        <fullName evidence="1">DUF2147 domain-containing protein</fullName>
    </recommendedName>
</protein>
<dbReference type="Proteomes" id="UP000317730">
    <property type="component" value="Unassembled WGS sequence"/>
</dbReference>
<evidence type="ECO:0000313" key="2">
    <source>
        <dbReference type="EMBL" id="GEB84520.1"/>
    </source>
</evidence>
<reference evidence="2 3" key="1">
    <citation type="submission" date="2019-06" db="EMBL/GenBank/DDBJ databases">
        <title>Whole genome shotgun sequence of Acetobacter peroxydans NBRC 13755.</title>
        <authorList>
            <person name="Hosoyama A."/>
            <person name="Uohara A."/>
            <person name="Ohji S."/>
            <person name="Ichikawa N."/>
        </authorList>
    </citation>
    <scope>NUCLEOTIDE SEQUENCE [LARGE SCALE GENOMIC DNA]</scope>
    <source>
        <strain evidence="2 3">NBRC 13755</strain>
    </source>
</reference>
<comment type="caution">
    <text evidence="2">The sequence shown here is derived from an EMBL/GenBank/DDBJ whole genome shotgun (WGS) entry which is preliminary data.</text>
</comment>
<dbReference type="EMBL" id="BJMV01000001">
    <property type="protein sequence ID" value="GEB84520.1"/>
    <property type="molecule type" value="Genomic_DNA"/>
</dbReference>
<dbReference type="InterPro" id="IPR019223">
    <property type="entry name" value="DUF2147"/>
</dbReference>
<gene>
    <name evidence="2" type="ORF">APE01nite_03170</name>
</gene>
<evidence type="ECO:0000259" key="1">
    <source>
        <dbReference type="Pfam" id="PF09917"/>
    </source>
</evidence>
<sequence>MNEQGMGARSDWRFSRVARGWAAVLALGVLLIGGGFGPALAGPDGTLIGYWLSQDHDGVFQIQQCGDAVCGHLVGLRYEGTDVPRGYDGKVECNLLMLTGFHPMRDNARKMQGHILDPDTGHVYDAQIWTDGPDVLKLRGYLGLPLFGETQTWTRYTGGAIGPMCKMP</sequence>
<keyword evidence="3" id="KW-1185">Reference proteome</keyword>
<dbReference type="Gene3D" id="2.40.128.520">
    <property type="match status" value="1"/>
</dbReference>
<dbReference type="PANTHER" id="PTHR36919:SF2">
    <property type="entry name" value="BLL6627 PROTEIN"/>
    <property type="match status" value="1"/>
</dbReference>